<dbReference type="Proteomes" id="UP000002358">
    <property type="component" value="Chromosome 3"/>
</dbReference>
<dbReference type="InterPro" id="IPR024134">
    <property type="entry name" value="SOD_Cu/Zn_/chaperone"/>
</dbReference>
<evidence type="ECO:0000256" key="10">
    <source>
        <dbReference type="ARBA" id="ARBA00023157"/>
    </source>
</evidence>
<dbReference type="SUPFAM" id="SSF49329">
    <property type="entry name" value="Cu,Zn superoxide dismutase-like"/>
    <property type="match status" value="1"/>
</dbReference>
<comment type="cofactor">
    <cofactor evidence="1">
        <name>Zn(2+)</name>
        <dbReference type="ChEBI" id="CHEBI:29105"/>
    </cofactor>
</comment>
<keyword evidence="9" id="KW-0186">Copper</keyword>
<keyword evidence="5" id="KW-0479">Metal-binding</keyword>
<comment type="similarity">
    <text evidence="11">In the C-terminal section; belongs to the Cu-Zn superoxide dismutase family.</text>
</comment>
<accession>A0A7M7H2S4</accession>
<dbReference type="PROSITE" id="PS00332">
    <property type="entry name" value="SOD_CU_ZN_2"/>
    <property type="match status" value="1"/>
</dbReference>
<evidence type="ECO:0000256" key="5">
    <source>
        <dbReference type="ARBA" id="ARBA00022723"/>
    </source>
</evidence>
<evidence type="ECO:0000256" key="14">
    <source>
        <dbReference type="ARBA" id="ARBA00072705"/>
    </source>
</evidence>
<evidence type="ECO:0000256" key="9">
    <source>
        <dbReference type="ARBA" id="ARBA00023008"/>
    </source>
</evidence>
<dbReference type="GO" id="GO:0005507">
    <property type="term" value="F:copper ion binding"/>
    <property type="evidence" value="ECO:0007669"/>
    <property type="project" value="InterPro"/>
</dbReference>
<reference evidence="16" key="1">
    <citation type="submission" date="2021-01" db="UniProtKB">
        <authorList>
            <consortium name="EnsemblMetazoa"/>
        </authorList>
    </citation>
    <scope>IDENTIFICATION</scope>
</reference>
<dbReference type="InterPro" id="IPR036163">
    <property type="entry name" value="HMA_dom_sf"/>
</dbReference>
<dbReference type="GO" id="GO:0004784">
    <property type="term" value="F:superoxide dismutase activity"/>
    <property type="evidence" value="ECO:0007669"/>
    <property type="project" value="UniProtKB-EC"/>
</dbReference>
<dbReference type="FunCoup" id="A0A7M7H2S4">
    <property type="interactions" value="227"/>
</dbReference>
<dbReference type="PANTHER" id="PTHR10003">
    <property type="entry name" value="SUPEROXIDE DISMUTASE CU-ZN -RELATED"/>
    <property type="match status" value="1"/>
</dbReference>
<dbReference type="InParanoid" id="A0A7M7H2S4"/>
<dbReference type="EnsemblMetazoa" id="XM_008205144">
    <property type="protein sequence ID" value="XP_008203366"/>
    <property type="gene ID" value="LOC100116017"/>
</dbReference>
<dbReference type="Pfam" id="PF00080">
    <property type="entry name" value="Sod_Cu"/>
    <property type="match status" value="1"/>
</dbReference>
<dbReference type="Gene3D" id="3.30.70.100">
    <property type="match status" value="1"/>
</dbReference>
<dbReference type="InterPro" id="IPR006121">
    <property type="entry name" value="HMA_dom"/>
</dbReference>
<feature type="domain" description="HMA" evidence="15">
    <location>
        <begin position="3"/>
        <end position="66"/>
    </location>
</feature>
<evidence type="ECO:0000256" key="8">
    <source>
        <dbReference type="ARBA" id="ARBA00023002"/>
    </source>
</evidence>
<evidence type="ECO:0000256" key="4">
    <source>
        <dbReference type="ARBA" id="ARBA00012682"/>
    </source>
</evidence>
<evidence type="ECO:0000313" key="16">
    <source>
        <dbReference type="EnsemblMetazoa" id="XP_008203366"/>
    </source>
</evidence>
<evidence type="ECO:0000256" key="6">
    <source>
        <dbReference type="ARBA" id="ARBA00022833"/>
    </source>
</evidence>
<dbReference type="InterPro" id="IPR018152">
    <property type="entry name" value="SOD_Cu/Zn_BS"/>
</dbReference>
<dbReference type="CDD" id="cd00305">
    <property type="entry name" value="Cu-Zn_Superoxide_Dismutase"/>
    <property type="match status" value="1"/>
</dbReference>
<organism evidence="16 17">
    <name type="scientific">Nasonia vitripennis</name>
    <name type="common">Parasitic wasp</name>
    <dbReference type="NCBI Taxonomy" id="7425"/>
    <lineage>
        <taxon>Eukaryota</taxon>
        <taxon>Metazoa</taxon>
        <taxon>Ecdysozoa</taxon>
        <taxon>Arthropoda</taxon>
        <taxon>Hexapoda</taxon>
        <taxon>Insecta</taxon>
        <taxon>Pterygota</taxon>
        <taxon>Neoptera</taxon>
        <taxon>Endopterygota</taxon>
        <taxon>Hymenoptera</taxon>
        <taxon>Apocrita</taxon>
        <taxon>Proctotrupomorpha</taxon>
        <taxon>Chalcidoidea</taxon>
        <taxon>Pteromalidae</taxon>
        <taxon>Pteromalinae</taxon>
        <taxon>Nasonia</taxon>
    </lineage>
</organism>
<keyword evidence="7" id="KW-0049">Antioxidant</keyword>
<evidence type="ECO:0000256" key="3">
    <source>
        <dbReference type="ARBA" id="ARBA00010457"/>
    </source>
</evidence>
<dbReference type="CDD" id="cd00371">
    <property type="entry name" value="HMA"/>
    <property type="match status" value="1"/>
</dbReference>
<gene>
    <name evidence="16" type="primary">100116017</name>
</gene>
<evidence type="ECO:0000256" key="1">
    <source>
        <dbReference type="ARBA" id="ARBA00001947"/>
    </source>
</evidence>
<keyword evidence="8" id="KW-0560">Oxidoreductase</keyword>
<dbReference type="PROSITE" id="PS50846">
    <property type="entry name" value="HMA_2"/>
    <property type="match status" value="1"/>
</dbReference>
<dbReference type="Pfam" id="PF00403">
    <property type="entry name" value="HMA"/>
    <property type="match status" value="1"/>
</dbReference>
<dbReference type="SMR" id="A0A7M7H2S4"/>
<dbReference type="InterPro" id="IPR001424">
    <property type="entry name" value="SOD_Cu_Zn_dom"/>
</dbReference>
<evidence type="ECO:0000259" key="15">
    <source>
        <dbReference type="PROSITE" id="PS50846"/>
    </source>
</evidence>
<dbReference type="EC" id="1.15.1.1" evidence="4"/>
<keyword evidence="6" id="KW-0862">Zinc</keyword>
<evidence type="ECO:0000313" key="17">
    <source>
        <dbReference type="Proteomes" id="UP000002358"/>
    </source>
</evidence>
<name>A0A7M7H2S4_NASVI</name>
<sequence>MTSTKIEFDVQMTCQKCVNAVESALSKVEGVNSYQIYFEQGSVVVETNLPHSKIQEIIETSGRKAVLKGYGEFDISAVSMLGGNSGYSFGDLIRGVVRFVQTKDGCIVDGTIDGLSTGPHGLHVHECGDISKGCESVGDHFNPNNAPHGGPSDLPTQRHVGDLGNVVADETGRVTFRIMDNLLKVDDIIGRSLVVTEKADDLGKGDDPASKIDGNSGKRLACGIIARSSGLFQNAKKICACDGLTLWDERDKSINKQKNGSNGVISNNAVCIIL</sequence>
<dbReference type="FunFam" id="2.60.40.200:FF:000004">
    <property type="entry name" value="Copper chaperone for superoxide dismutase"/>
    <property type="match status" value="1"/>
</dbReference>
<evidence type="ECO:0000256" key="7">
    <source>
        <dbReference type="ARBA" id="ARBA00022862"/>
    </source>
</evidence>
<evidence type="ECO:0000256" key="12">
    <source>
        <dbReference type="ARBA" id="ARBA00032899"/>
    </source>
</evidence>
<proteinExistence type="inferred from homology"/>
<evidence type="ECO:0000256" key="11">
    <source>
        <dbReference type="ARBA" id="ARBA00025798"/>
    </source>
</evidence>
<comment type="cofactor">
    <cofactor evidence="2">
        <name>Cu(2+)</name>
        <dbReference type="ChEBI" id="CHEBI:29036"/>
    </cofactor>
</comment>
<protein>
    <recommendedName>
        <fullName evidence="14">Extracellular superoxide dismutase [Cu-Zn]</fullName>
        <ecNumber evidence="4">1.15.1.1</ecNumber>
    </recommendedName>
    <alternativeName>
        <fullName evidence="12">Superoxide dismutase copper chaperone</fullName>
    </alternativeName>
</protein>
<comment type="catalytic activity">
    <reaction evidence="13">
        <text>2 superoxide + 2 H(+) = H2O2 + O2</text>
        <dbReference type="Rhea" id="RHEA:20696"/>
        <dbReference type="ChEBI" id="CHEBI:15378"/>
        <dbReference type="ChEBI" id="CHEBI:15379"/>
        <dbReference type="ChEBI" id="CHEBI:16240"/>
        <dbReference type="ChEBI" id="CHEBI:18421"/>
        <dbReference type="EC" id="1.15.1.1"/>
    </reaction>
</comment>
<dbReference type="AlphaFoldDB" id="A0A7M7H2S4"/>
<dbReference type="PRINTS" id="PR00068">
    <property type="entry name" value="CUZNDISMTASE"/>
</dbReference>
<dbReference type="Gene3D" id="2.60.40.200">
    <property type="entry name" value="Superoxide dismutase, copper/zinc binding domain"/>
    <property type="match status" value="1"/>
</dbReference>
<evidence type="ECO:0000256" key="13">
    <source>
        <dbReference type="ARBA" id="ARBA00049204"/>
    </source>
</evidence>
<evidence type="ECO:0000256" key="2">
    <source>
        <dbReference type="ARBA" id="ARBA00001973"/>
    </source>
</evidence>
<dbReference type="InterPro" id="IPR036423">
    <property type="entry name" value="SOD-like_Cu/Zn_dom_sf"/>
</dbReference>
<comment type="similarity">
    <text evidence="3">Belongs to the Cu-Zn superoxide dismutase family.</text>
</comment>
<keyword evidence="17" id="KW-1185">Reference proteome</keyword>
<dbReference type="OrthoDB" id="666972at2759"/>
<keyword evidence="10" id="KW-1015">Disulfide bond</keyword>
<dbReference type="SUPFAM" id="SSF55008">
    <property type="entry name" value="HMA, heavy metal-associated domain"/>
    <property type="match status" value="1"/>
</dbReference>